<evidence type="ECO:0000313" key="1">
    <source>
        <dbReference type="Proteomes" id="UP000887580"/>
    </source>
</evidence>
<protein>
    <submittedName>
        <fullName evidence="2">Uncharacterized protein</fullName>
    </submittedName>
</protein>
<sequence>NHYSSGNHYNGNNGGGGGNGGRTRKNNNNHHGNNNWHQNTQSTSQSHQLQHVSQPRHQQVLPQTPVYMPQMGHVYVNQNAAITSSSSNNVVPINMIQQHYTMPQQVYQRIDANNMNGMVAIQPQQLQQNAIMVTPNMGMPQHQIHHGGPQIMHSQPPTPAPAVNHQGASPPMHFPPNLNVPPPPFQKKMVPRYAMQAPVVISNPSQIRITPLMGTNNKGPRMGMNNGGPSQYRRSG</sequence>
<proteinExistence type="predicted"/>
<evidence type="ECO:0000313" key="2">
    <source>
        <dbReference type="WBParaSite" id="PS1159_v2.g1129.t1"/>
    </source>
</evidence>
<accession>A0AC35EYD1</accession>
<reference evidence="2" key="1">
    <citation type="submission" date="2022-11" db="UniProtKB">
        <authorList>
            <consortium name="WormBaseParasite"/>
        </authorList>
    </citation>
    <scope>IDENTIFICATION</scope>
</reference>
<dbReference type="WBParaSite" id="PS1159_v2.g1129.t1">
    <property type="protein sequence ID" value="PS1159_v2.g1129.t1"/>
    <property type="gene ID" value="PS1159_v2.g1129"/>
</dbReference>
<organism evidence="1 2">
    <name type="scientific">Panagrolaimus sp. PS1159</name>
    <dbReference type="NCBI Taxonomy" id="55785"/>
    <lineage>
        <taxon>Eukaryota</taxon>
        <taxon>Metazoa</taxon>
        <taxon>Ecdysozoa</taxon>
        <taxon>Nematoda</taxon>
        <taxon>Chromadorea</taxon>
        <taxon>Rhabditida</taxon>
        <taxon>Tylenchina</taxon>
        <taxon>Panagrolaimomorpha</taxon>
        <taxon>Panagrolaimoidea</taxon>
        <taxon>Panagrolaimidae</taxon>
        <taxon>Panagrolaimus</taxon>
    </lineage>
</organism>
<dbReference type="Proteomes" id="UP000887580">
    <property type="component" value="Unplaced"/>
</dbReference>
<name>A0AC35EYD1_9BILA</name>